<evidence type="ECO:0000313" key="1">
    <source>
        <dbReference type="EMBL" id="MED6227577.1"/>
    </source>
</evidence>
<name>A0ABU6ZZT5_9FABA</name>
<dbReference type="EMBL" id="JASCZI010283520">
    <property type="protein sequence ID" value="MED6227577.1"/>
    <property type="molecule type" value="Genomic_DNA"/>
</dbReference>
<sequence>MEKALKDRDIGPKLCPLDMEKIHSAIAKARNLLDGDMQQLKIDEFENCVKE</sequence>
<gene>
    <name evidence="1" type="ORF">PIB30_115038</name>
</gene>
<dbReference type="Proteomes" id="UP001341840">
    <property type="component" value="Unassembled WGS sequence"/>
</dbReference>
<accession>A0ABU6ZZT5</accession>
<evidence type="ECO:0000313" key="2">
    <source>
        <dbReference type="Proteomes" id="UP001341840"/>
    </source>
</evidence>
<keyword evidence="2" id="KW-1185">Reference proteome</keyword>
<feature type="non-terminal residue" evidence="1">
    <location>
        <position position="51"/>
    </location>
</feature>
<proteinExistence type="predicted"/>
<reference evidence="1 2" key="1">
    <citation type="journal article" date="2023" name="Plants (Basel)">
        <title>Bridging the Gap: Combining Genomics and Transcriptomics Approaches to Understand Stylosanthes scabra, an Orphan Legume from the Brazilian Caatinga.</title>
        <authorList>
            <person name="Ferreira-Neto J.R.C."/>
            <person name="da Silva M.D."/>
            <person name="Binneck E."/>
            <person name="de Melo N.F."/>
            <person name="da Silva R.H."/>
            <person name="de Melo A.L.T.M."/>
            <person name="Pandolfi V."/>
            <person name="Bustamante F.O."/>
            <person name="Brasileiro-Vidal A.C."/>
            <person name="Benko-Iseppon A.M."/>
        </authorList>
    </citation>
    <scope>NUCLEOTIDE SEQUENCE [LARGE SCALE GENOMIC DNA]</scope>
    <source>
        <tissue evidence="1">Leaves</tissue>
    </source>
</reference>
<protein>
    <submittedName>
        <fullName evidence="1">Uncharacterized protein</fullName>
    </submittedName>
</protein>
<organism evidence="1 2">
    <name type="scientific">Stylosanthes scabra</name>
    <dbReference type="NCBI Taxonomy" id="79078"/>
    <lineage>
        <taxon>Eukaryota</taxon>
        <taxon>Viridiplantae</taxon>
        <taxon>Streptophyta</taxon>
        <taxon>Embryophyta</taxon>
        <taxon>Tracheophyta</taxon>
        <taxon>Spermatophyta</taxon>
        <taxon>Magnoliopsida</taxon>
        <taxon>eudicotyledons</taxon>
        <taxon>Gunneridae</taxon>
        <taxon>Pentapetalae</taxon>
        <taxon>rosids</taxon>
        <taxon>fabids</taxon>
        <taxon>Fabales</taxon>
        <taxon>Fabaceae</taxon>
        <taxon>Papilionoideae</taxon>
        <taxon>50 kb inversion clade</taxon>
        <taxon>dalbergioids sensu lato</taxon>
        <taxon>Dalbergieae</taxon>
        <taxon>Pterocarpus clade</taxon>
        <taxon>Stylosanthes</taxon>
    </lineage>
</organism>
<comment type="caution">
    <text evidence="1">The sequence shown here is derived from an EMBL/GenBank/DDBJ whole genome shotgun (WGS) entry which is preliminary data.</text>
</comment>